<evidence type="ECO:0000256" key="1">
    <source>
        <dbReference type="SAM" id="MobiDB-lite"/>
    </source>
</evidence>
<dbReference type="AlphaFoldDB" id="A0AAW0BTS1"/>
<keyword evidence="3" id="KW-1185">Reference proteome</keyword>
<sequence>MPEPKIVIQNAQEWCKARFNDPFKFMGKTSAHGIRKDFIPATINTIAHGIFDDRLWKPEERYLDRLSCVAALGPNPKDLTDFTEDQSSTYHRASTGQPQTSQIAVDKLPNPDELQNGLSPVECPVDNDMSKGSSSCYALGSPKPSSSSKPTSPVERDKGQVKSSWNALFNRPKAQPKKRAAEDSGKKAKRTKTVPEPSDGFLADWADRVEKSCEVVERNARERTDSGI</sequence>
<dbReference type="EC" id="6.1.1.1" evidence="2"/>
<accession>A0AAW0BTS1</accession>
<gene>
    <name evidence="2" type="primary">MARS2_2</name>
    <name evidence="2" type="ORF">VNI00_014525</name>
</gene>
<reference evidence="2 3" key="1">
    <citation type="submission" date="2024-01" db="EMBL/GenBank/DDBJ databases">
        <title>A draft genome for a cacao thread blight-causing isolate of Paramarasmius palmivorus.</title>
        <authorList>
            <person name="Baruah I.K."/>
            <person name="Bukari Y."/>
            <person name="Amoako-Attah I."/>
            <person name="Meinhardt L.W."/>
            <person name="Bailey B.A."/>
            <person name="Cohen S.P."/>
        </authorList>
    </citation>
    <scope>NUCLEOTIDE SEQUENCE [LARGE SCALE GENOMIC DNA]</scope>
    <source>
        <strain evidence="2 3">GH-12</strain>
    </source>
</reference>
<comment type="caution">
    <text evidence="2">The sequence shown here is derived from an EMBL/GenBank/DDBJ whole genome shotgun (WGS) entry which is preliminary data.</text>
</comment>
<feature type="region of interest" description="Disordered" evidence="1">
    <location>
        <begin position="132"/>
        <end position="202"/>
    </location>
</feature>
<dbReference type="Proteomes" id="UP001383192">
    <property type="component" value="Unassembled WGS sequence"/>
</dbReference>
<dbReference type="EMBL" id="JAYKXP010000082">
    <property type="protein sequence ID" value="KAK7029492.1"/>
    <property type="molecule type" value="Genomic_DNA"/>
</dbReference>
<evidence type="ECO:0000313" key="2">
    <source>
        <dbReference type="EMBL" id="KAK7029492.1"/>
    </source>
</evidence>
<feature type="region of interest" description="Disordered" evidence="1">
    <location>
        <begin position="77"/>
        <end position="102"/>
    </location>
</feature>
<dbReference type="GO" id="GO:0004831">
    <property type="term" value="F:tyrosine-tRNA ligase activity"/>
    <property type="evidence" value="ECO:0007669"/>
    <property type="project" value="UniProtKB-EC"/>
</dbReference>
<organism evidence="2 3">
    <name type="scientific">Paramarasmius palmivorus</name>
    <dbReference type="NCBI Taxonomy" id="297713"/>
    <lineage>
        <taxon>Eukaryota</taxon>
        <taxon>Fungi</taxon>
        <taxon>Dikarya</taxon>
        <taxon>Basidiomycota</taxon>
        <taxon>Agaricomycotina</taxon>
        <taxon>Agaricomycetes</taxon>
        <taxon>Agaricomycetidae</taxon>
        <taxon>Agaricales</taxon>
        <taxon>Marasmiineae</taxon>
        <taxon>Marasmiaceae</taxon>
        <taxon>Paramarasmius</taxon>
    </lineage>
</organism>
<protein>
    <submittedName>
        <fullName evidence="2">Methionine--tRNA ligase, mitochondrial</fullName>
        <ecNumber evidence="2">6.1.1.1</ecNumber>
    </submittedName>
</protein>
<feature type="compositionally biased region" description="Low complexity" evidence="1">
    <location>
        <begin position="141"/>
        <end position="153"/>
    </location>
</feature>
<keyword evidence="2" id="KW-0436">Ligase</keyword>
<feature type="compositionally biased region" description="Polar residues" evidence="1">
    <location>
        <begin position="85"/>
        <end position="102"/>
    </location>
</feature>
<proteinExistence type="predicted"/>
<name>A0AAW0BTS1_9AGAR</name>
<evidence type="ECO:0000313" key="3">
    <source>
        <dbReference type="Proteomes" id="UP001383192"/>
    </source>
</evidence>